<evidence type="ECO:0000313" key="2">
    <source>
        <dbReference type="Proteomes" id="UP001141806"/>
    </source>
</evidence>
<dbReference type="Proteomes" id="UP001141806">
    <property type="component" value="Unassembled WGS sequence"/>
</dbReference>
<reference evidence="1" key="1">
    <citation type="journal article" date="2023" name="Plant J.">
        <title>The genome of the king protea, Protea cynaroides.</title>
        <authorList>
            <person name="Chang J."/>
            <person name="Duong T.A."/>
            <person name="Schoeman C."/>
            <person name="Ma X."/>
            <person name="Roodt D."/>
            <person name="Barker N."/>
            <person name="Li Z."/>
            <person name="Van de Peer Y."/>
            <person name="Mizrachi E."/>
        </authorList>
    </citation>
    <scope>NUCLEOTIDE SEQUENCE</scope>
    <source>
        <tissue evidence="1">Young leaves</tissue>
    </source>
</reference>
<sequence length="122" mass="12276">MLAISFCSVSYGSIVVSVCNTGAYDIDDEASVSGASCLASPSSLVSSVCGSSSSTSSSIPTLGSVTTGTSSRICMEDPKLARVDPGSLLASLLLYLLSGIQLADSDPTESPVSTLIEQGVML</sequence>
<name>A0A9Q0HAC1_9MAGN</name>
<comment type="caution">
    <text evidence="1">The sequence shown here is derived from an EMBL/GenBank/DDBJ whole genome shotgun (WGS) entry which is preliminary data.</text>
</comment>
<keyword evidence="2" id="KW-1185">Reference proteome</keyword>
<gene>
    <name evidence="1" type="ORF">NE237_022113</name>
</gene>
<accession>A0A9Q0HAC1</accession>
<dbReference type="AlphaFoldDB" id="A0A9Q0HAC1"/>
<dbReference type="EMBL" id="JAMYWD010000008">
    <property type="protein sequence ID" value="KAJ4962174.1"/>
    <property type="molecule type" value="Genomic_DNA"/>
</dbReference>
<protein>
    <submittedName>
        <fullName evidence="1">Uncharacterized protein</fullName>
    </submittedName>
</protein>
<evidence type="ECO:0000313" key="1">
    <source>
        <dbReference type="EMBL" id="KAJ4962174.1"/>
    </source>
</evidence>
<organism evidence="1 2">
    <name type="scientific">Protea cynaroides</name>
    <dbReference type="NCBI Taxonomy" id="273540"/>
    <lineage>
        <taxon>Eukaryota</taxon>
        <taxon>Viridiplantae</taxon>
        <taxon>Streptophyta</taxon>
        <taxon>Embryophyta</taxon>
        <taxon>Tracheophyta</taxon>
        <taxon>Spermatophyta</taxon>
        <taxon>Magnoliopsida</taxon>
        <taxon>Proteales</taxon>
        <taxon>Proteaceae</taxon>
        <taxon>Protea</taxon>
    </lineage>
</organism>
<proteinExistence type="predicted"/>